<keyword evidence="3" id="KW-1185">Reference proteome</keyword>
<comment type="caution">
    <text evidence="2">The sequence shown here is derived from an EMBL/GenBank/DDBJ whole genome shotgun (WGS) entry which is preliminary data.</text>
</comment>
<dbReference type="NCBIfam" id="TIGR01444">
    <property type="entry name" value="fkbM_fam"/>
    <property type="match status" value="1"/>
</dbReference>
<name>A0A0D6P5T3_9PROT</name>
<proteinExistence type="predicted"/>
<dbReference type="SUPFAM" id="SSF53335">
    <property type="entry name" value="S-adenosyl-L-methionine-dependent methyltransferases"/>
    <property type="match status" value="1"/>
</dbReference>
<dbReference type="OrthoDB" id="292760at2"/>
<dbReference type="Pfam" id="PF05050">
    <property type="entry name" value="Methyltransf_21"/>
    <property type="match status" value="1"/>
</dbReference>
<dbReference type="InterPro" id="IPR006342">
    <property type="entry name" value="FkbM_mtfrase"/>
</dbReference>
<evidence type="ECO:0000259" key="1">
    <source>
        <dbReference type="Pfam" id="PF05050"/>
    </source>
</evidence>
<gene>
    <name evidence="2" type="ORF">Asru_0220_13</name>
</gene>
<dbReference type="InterPro" id="IPR029063">
    <property type="entry name" value="SAM-dependent_MTases_sf"/>
</dbReference>
<organism evidence="2 3">
    <name type="scientific">Acidisphaera rubrifaciens HS-AP3</name>
    <dbReference type="NCBI Taxonomy" id="1231350"/>
    <lineage>
        <taxon>Bacteria</taxon>
        <taxon>Pseudomonadati</taxon>
        <taxon>Pseudomonadota</taxon>
        <taxon>Alphaproteobacteria</taxon>
        <taxon>Acetobacterales</taxon>
        <taxon>Acetobacteraceae</taxon>
        <taxon>Acidisphaera</taxon>
    </lineage>
</organism>
<evidence type="ECO:0000313" key="3">
    <source>
        <dbReference type="Proteomes" id="UP000032680"/>
    </source>
</evidence>
<dbReference type="EMBL" id="BANB01000220">
    <property type="protein sequence ID" value="GAN77037.1"/>
    <property type="molecule type" value="Genomic_DNA"/>
</dbReference>
<keyword evidence="2" id="KW-0489">Methyltransferase</keyword>
<feature type="domain" description="Methyltransferase FkbM" evidence="1">
    <location>
        <begin position="173"/>
        <end position="340"/>
    </location>
</feature>
<sequence>MTVMSVSVDATDGWVFDGLLQRVGTGPHGVLLADGQAWGAHVARVPAGALFMRRVTLTVALRFEAAAADAWDLRFEVAQPEFGALFTLAPDGTLTRGALCDAASVETRDGGFVVTARFIGRGQSLTVGFRQGDGDYMGEGRALAALSRFDPATAPADDWLDEVPAAEKLVLVDVGAAAGLQPAWLRHAQHVAPVLFEPNPAEARVLRAQIGRMPGGRVIEQGLAHRPGARTLHVAHWFGCTSMRRPNTDVLGQYRIAPLFETVGEVTVDCTRYDLLHAAGAVPAPDVVKLDVEGFEYEVLLGFGGLLETCLGVETEAAHYPVYQGQALLGDIVELLARFGLVLRRTEPVPGFEGDEVIVNAFFTRNRAAVAALEPARRRKFARLCAVWSLPPYPDVTP</sequence>
<accession>A0A0D6P5T3</accession>
<dbReference type="AlphaFoldDB" id="A0A0D6P5T3"/>
<dbReference type="PANTHER" id="PTHR36973">
    <property type="entry name" value="SLL1456 PROTEIN-RELATED"/>
    <property type="match status" value="1"/>
</dbReference>
<dbReference type="RefSeq" id="WP_048860995.1">
    <property type="nucleotide sequence ID" value="NZ_BANB01000220.1"/>
</dbReference>
<dbReference type="Proteomes" id="UP000032680">
    <property type="component" value="Unassembled WGS sequence"/>
</dbReference>
<dbReference type="Gene3D" id="3.40.50.150">
    <property type="entry name" value="Vaccinia Virus protein VP39"/>
    <property type="match status" value="1"/>
</dbReference>
<dbReference type="PANTHER" id="PTHR36973:SF4">
    <property type="entry name" value="NODULATION PROTEIN"/>
    <property type="match status" value="1"/>
</dbReference>
<protein>
    <submittedName>
        <fullName evidence="2">Methyltransferase FkbM</fullName>
    </submittedName>
</protein>
<dbReference type="GO" id="GO:0008171">
    <property type="term" value="F:O-methyltransferase activity"/>
    <property type="evidence" value="ECO:0007669"/>
    <property type="project" value="TreeGrafter"/>
</dbReference>
<evidence type="ECO:0000313" key="2">
    <source>
        <dbReference type="EMBL" id="GAN77037.1"/>
    </source>
</evidence>
<reference evidence="2 3" key="1">
    <citation type="submission" date="2012-11" db="EMBL/GenBank/DDBJ databases">
        <title>Whole genome sequence of Acidisphaera rubrifaciens HS-AP3.</title>
        <authorList>
            <person name="Azuma Y."/>
            <person name="Higashiura N."/>
            <person name="Hirakawa H."/>
            <person name="Matsushita K."/>
        </authorList>
    </citation>
    <scope>NUCLEOTIDE SEQUENCE [LARGE SCALE GENOMIC DNA]</scope>
    <source>
        <strain evidence="2 3">HS-AP3</strain>
    </source>
</reference>
<dbReference type="GO" id="GO:0032259">
    <property type="term" value="P:methylation"/>
    <property type="evidence" value="ECO:0007669"/>
    <property type="project" value="UniProtKB-KW"/>
</dbReference>
<dbReference type="InterPro" id="IPR053188">
    <property type="entry name" value="FkbM_Methyltransferase"/>
</dbReference>
<keyword evidence="2" id="KW-0808">Transferase</keyword>